<accession>A0ABQ4E939</accession>
<dbReference type="RefSeq" id="WP_203869638.1">
    <property type="nucleotide sequence ID" value="NZ_BONW01000035.1"/>
</dbReference>
<organism evidence="2 3">
    <name type="scientific">Plantactinospora endophytica</name>
    <dbReference type="NCBI Taxonomy" id="673535"/>
    <lineage>
        <taxon>Bacteria</taxon>
        <taxon>Bacillati</taxon>
        <taxon>Actinomycetota</taxon>
        <taxon>Actinomycetes</taxon>
        <taxon>Micromonosporales</taxon>
        <taxon>Micromonosporaceae</taxon>
        <taxon>Plantactinospora</taxon>
    </lineage>
</organism>
<evidence type="ECO:0000313" key="3">
    <source>
        <dbReference type="Proteomes" id="UP000646749"/>
    </source>
</evidence>
<comment type="caution">
    <text evidence="2">The sequence shown here is derived from an EMBL/GenBank/DDBJ whole genome shotgun (WGS) entry which is preliminary data.</text>
</comment>
<dbReference type="Gene3D" id="3.90.70.10">
    <property type="entry name" value="Cysteine proteinases"/>
    <property type="match status" value="2"/>
</dbReference>
<evidence type="ECO:0000313" key="2">
    <source>
        <dbReference type="EMBL" id="GIG91237.1"/>
    </source>
</evidence>
<dbReference type="EMBL" id="BONW01000035">
    <property type="protein sequence ID" value="GIG91237.1"/>
    <property type="molecule type" value="Genomic_DNA"/>
</dbReference>
<sequence>MEQDRRFAVDPPEMSASATPGPQLLGRLYRPDARDWDIPRLLEIAEPAESIRQMTVEQILTETPYFSDWRAYLVFWRWLRTQRQPKATPEVVRDKAPAWELSVQLDQGQTGHCVGFGWAGWVDAMPVAGTYQNADGHALYYEAKVIDGEPGKENGSTVRSGALAVRERGRLAAFAFARTLAEIDDWIDNQGSIVVGTAWTADMFKPDENGFVKPTGKGAGGHCYLMLDRIESEDAYLFQNAWGEAWGWGGRFKMKRSDFDGLLQNEGEACCAVELPH</sequence>
<feature type="region of interest" description="Disordered" evidence="1">
    <location>
        <begin position="1"/>
        <end position="22"/>
    </location>
</feature>
<evidence type="ECO:0000256" key="1">
    <source>
        <dbReference type="SAM" id="MobiDB-lite"/>
    </source>
</evidence>
<proteinExistence type="predicted"/>
<reference evidence="2 3" key="1">
    <citation type="submission" date="2021-01" db="EMBL/GenBank/DDBJ databases">
        <title>Whole genome shotgun sequence of Plantactinospora endophytica NBRC 110450.</title>
        <authorList>
            <person name="Komaki H."/>
            <person name="Tamura T."/>
        </authorList>
    </citation>
    <scope>NUCLEOTIDE SEQUENCE [LARGE SCALE GENOMIC DNA]</scope>
    <source>
        <strain evidence="2 3">NBRC 110450</strain>
    </source>
</reference>
<dbReference type="SUPFAM" id="SSF54001">
    <property type="entry name" value="Cysteine proteinases"/>
    <property type="match status" value="1"/>
</dbReference>
<name>A0ABQ4E939_9ACTN</name>
<gene>
    <name evidence="2" type="ORF">Pen02_61730</name>
</gene>
<evidence type="ECO:0008006" key="4">
    <source>
        <dbReference type="Google" id="ProtNLM"/>
    </source>
</evidence>
<protein>
    <recommendedName>
        <fullName evidence="4">Peptidase C1A papain C-terminal domain-containing protein</fullName>
    </recommendedName>
</protein>
<dbReference type="Proteomes" id="UP000646749">
    <property type="component" value="Unassembled WGS sequence"/>
</dbReference>
<dbReference type="InterPro" id="IPR038765">
    <property type="entry name" value="Papain-like_cys_pep_sf"/>
</dbReference>
<keyword evidence="3" id="KW-1185">Reference proteome</keyword>